<name>A0ABY8X5Z7_9BACL</name>
<evidence type="ECO:0000259" key="3">
    <source>
        <dbReference type="Pfam" id="PF12804"/>
    </source>
</evidence>
<dbReference type="PANTHER" id="PTHR43584">
    <property type="entry name" value="NUCLEOTIDYL TRANSFERASE"/>
    <property type="match status" value="1"/>
</dbReference>
<evidence type="ECO:0000256" key="1">
    <source>
        <dbReference type="ARBA" id="ARBA00022679"/>
    </source>
</evidence>
<keyword evidence="2 4" id="KW-0548">Nucleotidyltransferase</keyword>
<reference evidence="4 5" key="1">
    <citation type="submission" date="2023-06" db="EMBL/GenBank/DDBJ databases">
        <title>Paenibacillus polygonum sp. nov., an endophytic bacterium, isolated from Polygonum lapathifolium L. in Nanji Wetland National Nature Reserve, South of Poyang Lake, Jiangxi Province, China.</title>
        <authorList>
            <person name="Yu Z."/>
        </authorList>
    </citation>
    <scope>NUCLEOTIDE SEQUENCE [LARGE SCALE GENOMIC DNA]</scope>
    <source>
        <strain evidence="4 5">C31</strain>
    </source>
</reference>
<protein>
    <submittedName>
        <fullName evidence="4">Phosphocholine cytidylyltransferase family protein</fullName>
    </submittedName>
</protein>
<dbReference type="Gene3D" id="3.90.550.10">
    <property type="entry name" value="Spore Coat Polysaccharide Biosynthesis Protein SpsA, Chain A"/>
    <property type="match status" value="1"/>
</dbReference>
<keyword evidence="1" id="KW-0808">Transferase</keyword>
<gene>
    <name evidence="4" type="ORF">QPK24_21645</name>
</gene>
<sequence length="243" mass="28185">MKAILLAAGRGTRISRMIEDIPKSVLPIDGTPLIRRSVMMLIKKNIHPIICVGYRKNKIFEALEGLDVTYCYNPFYDVTNSLASLWFAREELTEDTIIMNGDVYIDEDILNRIIETKKVCSLMVDTGRTVEGDYFLKLENGFIEKYGKDLPLQERSCEYVGIGKIRREFTGKFKERLGELMDNQQHQLWWENILYSLADSKEKDIETIDIKGCFWSEIDYFDDYERIIAHIDKEISSLSGGLR</sequence>
<dbReference type="Pfam" id="PF12804">
    <property type="entry name" value="NTP_transf_3"/>
    <property type="match status" value="1"/>
</dbReference>
<accession>A0ABY8X5Z7</accession>
<evidence type="ECO:0000313" key="5">
    <source>
        <dbReference type="Proteomes" id="UP001236415"/>
    </source>
</evidence>
<keyword evidence="5" id="KW-1185">Reference proteome</keyword>
<dbReference type="InterPro" id="IPR029044">
    <property type="entry name" value="Nucleotide-diphossugar_trans"/>
</dbReference>
<dbReference type="CDD" id="cd02523">
    <property type="entry name" value="PC_cytidylyltransferase"/>
    <property type="match status" value="1"/>
</dbReference>
<evidence type="ECO:0000313" key="4">
    <source>
        <dbReference type="EMBL" id="WIV18896.1"/>
    </source>
</evidence>
<feature type="domain" description="MobA-like NTP transferase" evidence="3">
    <location>
        <begin position="3"/>
        <end position="116"/>
    </location>
</feature>
<dbReference type="Proteomes" id="UP001236415">
    <property type="component" value="Chromosome"/>
</dbReference>
<evidence type="ECO:0000256" key="2">
    <source>
        <dbReference type="ARBA" id="ARBA00022695"/>
    </source>
</evidence>
<dbReference type="InterPro" id="IPR025877">
    <property type="entry name" value="MobA-like_NTP_Trfase"/>
</dbReference>
<dbReference type="EMBL" id="CP127162">
    <property type="protein sequence ID" value="WIV18896.1"/>
    <property type="molecule type" value="Genomic_DNA"/>
</dbReference>
<proteinExistence type="predicted"/>
<dbReference type="SUPFAM" id="SSF53448">
    <property type="entry name" value="Nucleotide-diphospho-sugar transferases"/>
    <property type="match status" value="1"/>
</dbReference>
<dbReference type="GO" id="GO:0016779">
    <property type="term" value="F:nucleotidyltransferase activity"/>
    <property type="evidence" value="ECO:0007669"/>
    <property type="project" value="UniProtKB-KW"/>
</dbReference>
<organism evidence="4 5">
    <name type="scientific">Paenibacillus polygoni</name>
    <dbReference type="NCBI Taxonomy" id="3050112"/>
    <lineage>
        <taxon>Bacteria</taxon>
        <taxon>Bacillati</taxon>
        <taxon>Bacillota</taxon>
        <taxon>Bacilli</taxon>
        <taxon>Bacillales</taxon>
        <taxon>Paenibacillaceae</taxon>
        <taxon>Paenibacillus</taxon>
    </lineage>
</organism>
<dbReference type="PANTHER" id="PTHR43584:SF8">
    <property type="entry name" value="N-ACETYLMURAMATE ALPHA-1-PHOSPHATE URIDYLYLTRANSFERASE"/>
    <property type="match status" value="1"/>
</dbReference>
<dbReference type="RefSeq" id="WP_285744612.1">
    <property type="nucleotide sequence ID" value="NZ_CP127162.1"/>
</dbReference>
<dbReference type="InterPro" id="IPR050065">
    <property type="entry name" value="GlmU-like"/>
</dbReference>